<sequence length="234" mass="25136">MASGKFVSYLRVSTDKQGRSGLGIEAQREAVSSYLNGGRWTLVAEYVETESGRKSDRPKLAAALSHAKAIGAKLVFAKLDRLTRNVDLLRSLVASDVELIFCDLPSVPPGPMGKFLLTQMAAVAELEAGLIGERTKKALAAAKARGAKLGNPNGARALRGRQTGNAEAVARIKQKAQQRATDLNGIIEDFRRSGISAVRAITDELNRQGINAPRGGQWHPTAVQRMLKRLPKAA</sequence>
<organism evidence="7 8">
    <name type="scientific">Rhodopseudomonas palustris (strain DX-1)</name>
    <dbReference type="NCBI Taxonomy" id="652103"/>
    <lineage>
        <taxon>Bacteria</taxon>
        <taxon>Pseudomonadati</taxon>
        <taxon>Pseudomonadota</taxon>
        <taxon>Alphaproteobacteria</taxon>
        <taxon>Hyphomicrobiales</taxon>
        <taxon>Nitrobacteraceae</taxon>
        <taxon>Rhodopseudomonas</taxon>
    </lineage>
</organism>
<dbReference type="InterPro" id="IPR011109">
    <property type="entry name" value="DNA_bind_recombinase_dom"/>
</dbReference>
<dbReference type="Proteomes" id="UP000001402">
    <property type="component" value="Chromosome"/>
</dbReference>
<evidence type="ECO:0000256" key="2">
    <source>
        <dbReference type="ARBA" id="ARBA00023125"/>
    </source>
</evidence>
<dbReference type="PROSITE" id="PS51736">
    <property type="entry name" value="RECOMBINASES_3"/>
    <property type="match status" value="1"/>
</dbReference>
<dbReference type="BioCyc" id="RPAL652103:RPDX1_RS09255-MONOMER"/>
<dbReference type="PANTHER" id="PTHR30461">
    <property type="entry name" value="DNA-INVERTASE FROM LAMBDOID PROPHAGE"/>
    <property type="match status" value="1"/>
</dbReference>
<evidence type="ECO:0000313" key="8">
    <source>
        <dbReference type="Proteomes" id="UP000001402"/>
    </source>
</evidence>
<evidence type="ECO:0000259" key="6">
    <source>
        <dbReference type="PROSITE" id="PS51736"/>
    </source>
</evidence>
<evidence type="ECO:0000256" key="3">
    <source>
        <dbReference type="ARBA" id="ARBA00023172"/>
    </source>
</evidence>
<dbReference type="AlphaFoldDB" id="E6VMK5"/>
<dbReference type="Pfam" id="PF07508">
    <property type="entry name" value="Recombinase"/>
    <property type="match status" value="1"/>
</dbReference>
<dbReference type="eggNOG" id="COG1961">
    <property type="taxonomic scope" value="Bacteria"/>
</dbReference>
<keyword evidence="1" id="KW-0229">DNA integration</keyword>
<dbReference type="EMBL" id="CP002418">
    <property type="protein sequence ID" value="ADU43495.1"/>
    <property type="molecule type" value="Genomic_DNA"/>
</dbReference>
<dbReference type="GO" id="GO:0000150">
    <property type="term" value="F:DNA strand exchange activity"/>
    <property type="evidence" value="ECO:0007669"/>
    <property type="project" value="InterPro"/>
</dbReference>
<dbReference type="InterPro" id="IPR036162">
    <property type="entry name" value="Resolvase-like_N_sf"/>
</dbReference>
<dbReference type="Pfam" id="PF00239">
    <property type="entry name" value="Resolvase"/>
    <property type="match status" value="1"/>
</dbReference>
<dbReference type="KEGG" id="rpx:Rpdx1_1883"/>
<dbReference type="GO" id="GO:0015074">
    <property type="term" value="P:DNA integration"/>
    <property type="evidence" value="ECO:0007669"/>
    <property type="project" value="UniProtKB-KW"/>
</dbReference>
<accession>E6VMK5</accession>
<dbReference type="InterPro" id="IPR050639">
    <property type="entry name" value="SSR_resolvase"/>
</dbReference>
<reference evidence="7" key="1">
    <citation type="submission" date="2010-12" db="EMBL/GenBank/DDBJ databases">
        <title>Complete sequence of Rhodopseudomonas palustris DX-1.</title>
        <authorList>
            <consortium name="US DOE Joint Genome Institute"/>
            <person name="Lucas S."/>
            <person name="Copeland A."/>
            <person name="Lapidus A."/>
            <person name="Cheng J.-F."/>
            <person name="Goodwin L."/>
            <person name="Pitluck S."/>
            <person name="Misra M."/>
            <person name="Chertkov O."/>
            <person name="Detter J.C."/>
            <person name="Han C."/>
            <person name="Tapia R."/>
            <person name="Land M."/>
            <person name="Hauser L."/>
            <person name="Kyrpides N."/>
            <person name="Ivanova N."/>
            <person name="Ovchinnikova G."/>
            <person name="Logan B."/>
            <person name="Oda Y."/>
            <person name="Harwood C."/>
            <person name="Woyke T."/>
        </authorList>
    </citation>
    <scope>NUCLEOTIDE SEQUENCE [LARGE SCALE GENOMIC DNA]</scope>
    <source>
        <strain evidence="7">DX-1</strain>
    </source>
</reference>
<proteinExistence type="predicted"/>
<evidence type="ECO:0000256" key="4">
    <source>
        <dbReference type="PIRSR" id="PIRSR606118-50"/>
    </source>
</evidence>
<dbReference type="CDD" id="cd00338">
    <property type="entry name" value="Ser_Recombinase"/>
    <property type="match status" value="1"/>
</dbReference>
<dbReference type="Gene3D" id="3.40.50.1390">
    <property type="entry name" value="Resolvase, N-terminal catalytic domain"/>
    <property type="match status" value="1"/>
</dbReference>
<dbReference type="PROSITE" id="PS00397">
    <property type="entry name" value="RECOMBINASES_1"/>
    <property type="match status" value="1"/>
</dbReference>
<dbReference type="SUPFAM" id="SSF53041">
    <property type="entry name" value="Resolvase-like"/>
    <property type="match status" value="1"/>
</dbReference>
<dbReference type="GO" id="GO:0003677">
    <property type="term" value="F:DNA binding"/>
    <property type="evidence" value="ECO:0007669"/>
    <property type="project" value="UniProtKB-KW"/>
</dbReference>
<keyword evidence="3" id="KW-0233">DNA recombination</keyword>
<evidence type="ECO:0000313" key="7">
    <source>
        <dbReference type="EMBL" id="ADU43495.1"/>
    </source>
</evidence>
<keyword evidence="2" id="KW-0238">DNA-binding</keyword>
<gene>
    <name evidence="7" type="ordered locus">Rpdx1_1883</name>
</gene>
<name>E6VMK5_RHOPX</name>
<dbReference type="PANTHER" id="PTHR30461:SF2">
    <property type="entry name" value="SERINE RECOMBINASE PINE-RELATED"/>
    <property type="match status" value="1"/>
</dbReference>
<dbReference type="InterPro" id="IPR006119">
    <property type="entry name" value="Resolv_N"/>
</dbReference>
<dbReference type="SMART" id="SM00857">
    <property type="entry name" value="Resolvase"/>
    <property type="match status" value="1"/>
</dbReference>
<dbReference type="InterPro" id="IPR006118">
    <property type="entry name" value="Recombinase_CS"/>
</dbReference>
<dbReference type="STRING" id="652103.Rpdx1_1883"/>
<dbReference type="OrthoDB" id="2290206at2"/>
<feature type="active site" description="O-(5'-phospho-DNA)-serine intermediate" evidence="4 5">
    <location>
        <position position="13"/>
    </location>
</feature>
<evidence type="ECO:0000256" key="5">
    <source>
        <dbReference type="PROSITE-ProRule" id="PRU10137"/>
    </source>
</evidence>
<feature type="domain" description="Resolvase/invertase-type recombinase catalytic" evidence="6">
    <location>
        <begin position="5"/>
        <end position="146"/>
    </location>
</feature>
<dbReference type="HOGENOM" id="CLU_010686_0_1_5"/>
<evidence type="ECO:0000256" key="1">
    <source>
        <dbReference type="ARBA" id="ARBA00022908"/>
    </source>
</evidence>
<protein>
    <submittedName>
        <fullName evidence="7">Resolvase domain</fullName>
    </submittedName>
</protein>